<sequence>MTAEVEFQQLDFLSRGLQSREGVCYPQYTADLKVSESWGHHFSVDDVDQQQFFPQSNYDLSPSTYLAPDFSKSPFLLDPYSFHSSPDQLNDGAYSLPCSSGQLSDGARTSGVTSLDETDEVCSISSQNKSKGLNKLTSTLKRKFGECFIEEVRSTMKPFVKELNVDDYLCLDNVQEQPASAWGAETSTPENAFTVTHSATKLSSNSLPNQRPALGFLYIPSLAESDIPAPVPLSPWRSKRVQCQTPDEFRTESSKAAEPLSLEPNESEEAFNSFIKSYWNSTTDSSTPQEVASVPVESIDDKVEQECQTSTITKTKPANKKTSSQPHYRGVRQRPWGKFAAEIRDSSKNGARVWLGTFDSAEQAALAYDRAALNMRGSRALLNFPLKATTALSNPESLPPPPVSSSTSRTSKKSSAASASLLSQQQQF</sequence>
<evidence type="ECO:0000256" key="5">
    <source>
        <dbReference type="ARBA" id="ARBA00023242"/>
    </source>
</evidence>
<organism evidence="8">
    <name type="scientific">Physcomitrium patens</name>
    <name type="common">Spreading-leaved earth moss</name>
    <name type="synonym">Physcomitrella patens</name>
    <dbReference type="NCBI Taxonomy" id="3218"/>
    <lineage>
        <taxon>Eukaryota</taxon>
        <taxon>Viridiplantae</taxon>
        <taxon>Streptophyta</taxon>
        <taxon>Embryophyta</taxon>
        <taxon>Bryophyta</taxon>
        <taxon>Bryophytina</taxon>
        <taxon>Bryopsida</taxon>
        <taxon>Funariidae</taxon>
        <taxon>Funariales</taxon>
        <taxon>Funariaceae</taxon>
        <taxon>Physcomitrium</taxon>
    </lineage>
</organism>
<dbReference type="RefSeq" id="XP_024385422.1">
    <property type="nucleotide sequence ID" value="XM_024529654.2"/>
</dbReference>
<feature type="compositionally biased region" description="Low complexity" evidence="6">
    <location>
        <begin position="404"/>
        <end position="428"/>
    </location>
</feature>
<evidence type="ECO:0000256" key="6">
    <source>
        <dbReference type="SAM" id="MobiDB-lite"/>
    </source>
</evidence>
<dbReference type="Gramene" id="Pp3c1_7800V3.2">
    <property type="protein sequence ID" value="PAC:32970299.CDS.1"/>
    <property type="gene ID" value="Pp3c1_7800"/>
</dbReference>
<dbReference type="GO" id="GO:0009873">
    <property type="term" value="P:ethylene-activated signaling pathway"/>
    <property type="evidence" value="ECO:0007669"/>
    <property type="project" value="InterPro"/>
</dbReference>
<dbReference type="PANTHER" id="PTHR31190:SF287">
    <property type="entry name" value="DEVELOPMENT RELATED ERF PROTEIN"/>
    <property type="match status" value="1"/>
</dbReference>
<dbReference type="AlphaFoldDB" id="A0A2K1L7F2"/>
<dbReference type="KEGG" id="ppp:112287044"/>
<reference evidence="8 10" key="2">
    <citation type="journal article" date="2018" name="Plant J.">
        <title>The Physcomitrella patens chromosome-scale assembly reveals moss genome structure and evolution.</title>
        <authorList>
            <person name="Lang D."/>
            <person name="Ullrich K.K."/>
            <person name="Murat F."/>
            <person name="Fuchs J."/>
            <person name="Jenkins J."/>
            <person name="Haas F.B."/>
            <person name="Piednoel M."/>
            <person name="Gundlach H."/>
            <person name="Van Bel M."/>
            <person name="Meyberg R."/>
            <person name="Vives C."/>
            <person name="Morata J."/>
            <person name="Symeonidi A."/>
            <person name="Hiss M."/>
            <person name="Muchero W."/>
            <person name="Kamisugi Y."/>
            <person name="Saleh O."/>
            <person name="Blanc G."/>
            <person name="Decker E.L."/>
            <person name="van Gessel N."/>
            <person name="Grimwood J."/>
            <person name="Hayes R.D."/>
            <person name="Graham S.W."/>
            <person name="Gunter L.E."/>
            <person name="McDaniel S.F."/>
            <person name="Hoernstein S.N.W."/>
            <person name="Larsson A."/>
            <person name="Li F.W."/>
            <person name="Perroud P.F."/>
            <person name="Phillips J."/>
            <person name="Ranjan P."/>
            <person name="Rokshar D.S."/>
            <person name="Rothfels C.J."/>
            <person name="Schneider L."/>
            <person name="Shu S."/>
            <person name="Stevenson D.W."/>
            <person name="Thummler F."/>
            <person name="Tillich M."/>
            <person name="Villarreal Aguilar J.C."/>
            <person name="Widiez T."/>
            <person name="Wong G.K."/>
            <person name="Wymore A."/>
            <person name="Zhang Y."/>
            <person name="Zimmer A.D."/>
            <person name="Quatrano R.S."/>
            <person name="Mayer K.F.X."/>
            <person name="Goodstein D."/>
            <person name="Casacuberta J.M."/>
            <person name="Vandepoele K."/>
            <person name="Reski R."/>
            <person name="Cuming A.C."/>
            <person name="Tuskan G.A."/>
            <person name="Maumus F."/>
            <person name="Salse J."/>
            <person name="Schmutz J."/>
            <person name="Rensing S.A."/>
        </authorList>
    </citation>
    <scope>NUCLEOTIDE SEQUENCE [LARGE SCALE GENOMIC DNA]</scope>
    <source>
        <strain evidence="9 10">cv. Gransden 2004</strain>
    </source>
</reference>
<dbReference type="GO" id="GO:0003700">
    <property type="term" value="F:DNA-binding transcription factor activity"/>
    <property type="evidence" value="ECO:0007669"/>
    <property type="project" value="InterPro"/>
</dbReference>
<evidence type="ECO:0000256" key="2">
    <source>
        <dbReference type="ARBA" id="ARBA00023015"/>
    </source>
</evidence>
<name>A0A2K1L7F2_PHYPA</name>
<dbReference type="Gramene" id="Pp3c1_7800V3.1">
    <property type="protein sequence ID" value="PAC:32970298.CDS.1"/>
    <property type="gene ID" value="Pp3c1_7800"/>
</dbReference>
<evidence type="ECO:0000313" key="8">
    <source>
        <dbReference type="EMBL" id="PNR61924.1"/>
    </source>
</evidence>
<dbReference type="InterPro" id="IPR016177">
    <property type="entry name" value="DNA-bd_dom_sf"/>
</dbReference>
<dbReference type="InterPro" id="IPR036955">
    <property type="entry name" value="AP2/ERF_dom_sf"/>
</dbReference>
<dbReference type="SMART" id="SM00380">
    <property type="entry name" value="AP2"/>
    <property type="match status" value="1"/>
</dbReference>
<dbReference type="GO" id="GO:0005634">
    <property type="term" value="C:nucleus"/>
    <property type="evidence" value="ECO:0007669"/>
    <property type="project" value="UniProtKB-SubCell"/>
</dbReference>
<keyword evidence="2" id="KW-0805">Transcription regulation</keyword>
<reference evidence="8 10" key="1">
    <citation type="journal article" date="2008" name="Science">
        <title>The Physcomitrella genome reveals evolutionary insights into the conquest of land by plants.</title>
        <authorList>
            <person name="Rensing S."/>
            <person name="Lang D."/>
            <person name="Zimmer A."/>
            <person name="Terry A."/>
            <person name="Salamov A."/>
            <person name="Shapiro H."/>
            <person name="Nishiyama T."/>
            <person name="Perroud P.-F."/>
            <person name="Lindquist E."/>
            <person name="Kamisugi Y."/>
            <person name="Tanahashi T."/>
            <person name="Sakakibara K."/>
            <person name="Fujita T."/>
            <person name="Oishi K."/>
            <person name="Shin-I T."/>
            <person name="Kuroki Y."/>
            <person name="Toyoda A."/>
            <person name="Suzuki Y."/>
            <person name="Hashimoto A."/>
            <person name="Yamaguchi K."/>
            <person name="Sugano A."/>
            <person name="Kohara Y."/>
            <person name="Fujiyama A."/>
            <person name="Anterola A."/>
            <person name="Aoki S."/>
            <person name="Ashton N."/>
            <person name="Barbazuk W.B."/>
            <person name="Barker E."/>
            <person name="Bennetzen J."/>
            <person name="Bezanilla M."/>
            <person name="Blankenship R."/>
            <person name="Cho S.H."/>
            <person name="Dutcher S."/>
            <person name="Estelle M."/>
            <person name="Fawcett J.A."/>
            <person name="Gundlach H."/>
            <person name="Hanada K."/>
            <person name="Heyl A."/>
            <person name="Hicks K.A."/>
            <person name="Hugh J."/>
            <person name="Lohr M."/>
            <person name="Mayer K."/>
            <person name="Melkozernov A."/>
            <person name="Murata T."/>
            <person name="Nelson D."/>
            <person name="Pils B."/>
            <person name="Prigge M."/>
            <person name="Reiss B."/>
            <person name="Renner T."/>
            <person name="Rombauts S."/>
            <person name="Rushton P."/>
            <person name="Sanderfoot A."/>
            <person name="Schween G."/>
            <person name="Shiu S.-H."/>
            <person name="Stueber K."/>
            <person name="Theodoulou F.L."/>
            <person name="Tu H."/>
            <person name="Van de Peer Y."/>
            <person name="Verrier P.J."/>
            <person name="Waters E."/>
            <person name="Wood A."/>
            <person name="Yang L."/>
            <person name="Cove D."/>
            <person name="Cuming A."/>
            <person name="Hasebe M."/>
            <person name="Lucas S."/>
            <person name="Mishler D.B."/>
            <person name="Reski R."/>
            <person name="Grigoriev I."/>
            <person name="Quatrano R.S."/>
            <person name="Boore J.L."/>
        </authorList>
    </citation>
    <scope>NUCLEOTIDE SEQUENCE [LARGE SCALE GENOMIC DNA]</scope>
    <source>
        <strain evidence="9 10">cv. Gransden 2004</strain>
    </source>
</reference>
<feature type="region of interest" description="Disordered" evidence="6">
    <location>
        <begin position="390"/>
        <end position="428"/>
    </location>
</feature>
<dbReference type="GeneID" id="112287044"/>
<comment type="subcellular location">
    <subcellularLocation>
        <location evidence="1">Nucleus</location>
    </subcellularLocation>
</comment>
<dbReference type="InterPro" id="IPR044808">
    <property type="entry name" value="ERF_plant"/>
</dbReference>
<keyword evidence="5" id="KW-0539">Nucleus</keyword>
<dbReference type="Proteomes" id="UP000006727">
    <property type="component" value="Chromosome 1"/>
</dbReference>
<protein>
    <recommendedName>
        <fullName evidence="7">AP2/ERF domain-containing protein</fullName>
    </recommendedName>
</protein>
<keyword evidence="10" id="KW-1185">Reference proteome</keyword>
<dbReference type="GO" id="GO:0003677">
    <property type="term" value="F:DNA binding"/>
    <property type="evidence" value="ECO:0007669"/>
    <property type="project" value="UniProtKB-KW"/>
</dbReference>
<evidence type="ECO:0000256" key="4">
    <source>
        <dbReference type="ARBA" id="ARBA00023163"/>
    </source>
</evidence>
<dbReference type="EMBL" id="ABEU02000001">
    <property type="protein sequence ID" value="PNR61924.1"/>
    <property type="molecule type" value="Genomic_DNA"/>
</dbReference>
<dbReference type="PANTHER" id="PTHR31190">
    <property type="entry name" value="DNA-BINDING DOMAIN"/>
    <property type="match status" value="1"/>
</dbReference>
<evidence type="ECO:0000256" key="1">
    <source>
        <dbReference type="ARBA" id="ARBA00004123"/>
    </source>
</evidence>
<dbReference type="Gene3D" id="3.30.730.10">
    <property type="entry name" value="AP2/ERF domain"/>
    <property type="match status" value="1"/>
</dbReference>
<evidence type="ECO:0000313" key="10">
    <source>
        <dbReference type="Proteomes" id="UP000006727"/>
    </source>
</evidence>
<evidence type="ECO:0000259" key="7">
    <source>
        <dbReference type="PROSITE" id="PS51032"/>
    </source>
</evidence>
<gene>
    <name evidence="9" type="primary">LOC112287044</name>
    <name evidence="8" type="ORF">PHYPA_000348</name>
</gene>
<dbReference type="InterPro" id="IPR001471">
    <property type="entry name" value="AP2/ERF_dom"/>
</dbReference>
<dbReference type="EnsemblPlants" id="Pp3c1_7800V3.1">
    <property type="protein sequence ID" value="PAC:32970298.CDS.1"/>
    <property type="gene ID" value="Pp3c1_7800"/>
</dbReference>
<evidence type="ECO:0000313" key="9">
    <source>
        <dbReference type="EnsemblPlants" id="PAC:32970298.CDS.1"/>
    </source>
</evidence>
<evidence type="ECO:0000256" key="3">
    <source>
        <dbReference type="ARBA" id="ARBA00023125"/>
    </source>
</evidence>
<dbReference type="Pfam" id="PF00847">
    <property type="entry name" value="AP2"/>
    <property type="match status" value="1"/>
</dbReference>
<dbReference type="EnsemblPlants" id="Pp3c1_7800V3.2">
    <property type="protein sequence ID" value="PAC:32970299.CDS.1"/>
    <property type="gene ID" value="Pp3c1_7800"/>
</dbReference>
<feature type="region of interest" description="Disordered" evidence="6">
    <location>
        <begin position="245"/>
        <end position="266"/>
    </location>
</feature>
<dbReference type="PaxDb" id="3218-PP1S38_257V6.1"/>
<dbReference type="PROSITE" id="PS51032">
    <property type="entry name" value="AP2_ERF"/>
    <property type="match status" value="1"/>
</dbReference>
<accession>A0A2K1L7F2</accession>
<dbReference type="OrthoDB" id="1920638at2759"/>
<proteinExistence type="predicted"/>
<dbReference type="CDD" id="cd00018">
    <property type="entry name" value="AP2"/>
    <property type="match status" value="1"/>
</dbReference>
<dbReference type="FunCoup" id="A0A2K1L7F2">
    <property type="interactions" value="474"/>
</dbReference>
<dbReference type="SUPFAM" id="SSF54171">
    <property type="entry name" value="DNA-binding domain"/>
    <property type="match status" value="1"/>
</dbReference>
<reference evidence="9" key="3">
    <citation type="submission" date="2020-12" db="UniProtKB">
        <authorList>
            <consortium name="EnsemblPlants"/>
        </authorList>
    </citation>
    <scope>IDENTIFICATION</scope>
</reference>
<dbReference type="FunFam" id="3.30.730.10:FF:000001">
    <property type="entry name" value="Ethylene-responsive transcription factor 2"/>
    <property type="match status" value="1"/>
</dbReference>
<dbReference type="PRINTS" id="PR00367">
    <property type="entry name" value="ETHRSPELEMNT"/>
</dbReference>
<keyword evidence="3" id="KW-0238">DNA-binding</keyword>
<keyword evidence="4" id="KW-0804">Transcription</keyword>
<feature type="domain" description="AP2/ERF" evidence="7">
    <location>
        <begin position="327"/>
        <end position="385"/>
    </location>
</feature>